<dbReference type="AlphaFoldDB" id="A0A8B7ND50"/>
<dbReference type="PIRSF" id="PIRSF006305">
    <property type="entry name" value="Maf"/>
    <property type="match status" value="1"/>
</dbReference>
<sequence>MIYHYLEALNAKRIILASSSARRKEILDTLGLKFEILVPKFAENLNQDSFEHPKDYVVATATAKADEVRKRLSSQDQVGGAPDLIVACDTCVTLDGKIYGKPIDDDHAAQMLTMWSGRTQEVISGVCLTHRLSADRQWRSNTFSETTSVKFHTLQQDAIAAYVRSGEPRGKAGAYGIQGPGGAMIEGIVGDYYNVVGFPLHHFCKVLLPLLQSSE</sequence>
<dbReference type="GeneID" id="108668776"/>
<dbReference type="Proteomes" id="UP000694843">
    <property type="component" value="Unplaced"/>
</dbReference>
<protein>
    <submittedName>
        <fullName evidence="4">Probable bifunctional dTTP/UTP pyrophosphatase/methyltransferase protein</fullName>
    </submittedName>
</protein>
<dbReference type="InterPro" id="IPR029001">
    <property type="entry name" value="ITPase-like_fam"/>
</dbReference>
<evidence type="ECO:0000256" key="1">
    <source>
        <dbReference type="ARBA" id="ARBA00001968"/>
    </source>
</evidence>
<evidence type="ECO:0000313" key="3">
    <source>
        <dbReference type="Proteomes" id="UP000694843"/>
    </source>
</evidence>
<accession>A0A8B7ND50</accession>
<dbReference type="InterPro" id="IPR003697">
    <property type="entry name" value="Maf-like"/>
</dbReference>
<dbReference type="RefSeq" id="XP_018011519.1">
    <property type="nucleotide sequence ID" value="XM_018156030.2"/>
</dbReference>
<evidence type="ECO:0000313" key="4">
    <source>
        <dbReference type="RefSeq" id="XP_018011519.1"/>
    </source>
</evidence>
<dbReference type="HAMAP" id="MF_00528">
    <property type="entry name" value="Maf"/>
    <property type="match status" value="1"/>
</dbReference>
<reference evidence="4" key="1">
    <citation type="submission" date="2025-08" db="UniProtKB">
        <authorList>
            <consortium name="RefSeq"/>
        </authorList>
    </citation>
    <scope>IDENTIFICATION</scope>
    <source>
        <tissue evidence="4">Whole organism</tissue>
    </source>
</reference>
<dbReference type="SUPFAM" id="SSF52972">
    <property type="entry name" value="ITPase-like"/>
    <property type="match status" value="1"/>
</dbReference>
<proteinExistence type="inferred from homology"/>
<dbReference type="Gene3D" id="3.90.950.10">
    <property type="match status" value="1"/>
</dbReference>
<dbReference type="PANTHER" id="PTHR43213">
    <property type="entry name" value="BIFUNCTIONAL DTTP/UTP PYROPHOSPHATASE/METHYLTRANSFERASE PROTEIN-RELATED"/>
    <property type="match status" value="1"/>
</dbReference>
<organism evidence="3 4">
    <name type="scientific">Hyalella azteca</name>
    <name type="common">Amphipod</name>
    <dbReference type="NCBI Taxonomy" id="294128"/>
    <lineage>
        <taxon>Eukaryota</taxon>
        <taxon>Metazoa</taxon>
        <taxon>Ecdysozoa</taxon>
        <taxon>Arthropoda</taxon>
        <taxon>Crustacea</taxon>
        <taxon>Multicrustacea</taxon>
        <taxon>Malacostraca</taxon>
        <taxon>Eumalacostraca</taxon>
        <taxon>Peracarida</taxon>
        <taxon>Amphipoda</taxon>
        <taxon>Senticaudata</taxon>
        <taxon>Talitrida</taxon>
        <taxon>Talitroidea</taxon>
        <taxon>Hyalellidae</taxon>
        <taxon>Hyalella</taxon>
    </lineage>
</organism>
<keyword evidence="3" id="KW-1185">Reference proteome</keyword>
<name>A0A8B7ND50_HYAAZ</name>
<dbReference type="CDD" id="cd00555">
    <property type="entry name" value="Maf"/>
    <property type="match status" value="1"/>
</dbReference>
<dbReference type="KEGG" id="hazt:108668776"/>
<dbReference type="PANTHER" id="PTHR43213:SF5">
    <property type="entry name" value="BIFUNCTIONAL DTTP_UTP PYROPHOSPHATASE_METHYLTRANSFERASE PROTEIN-RELATED"/>
    <property type="match status" value="1"/>
</dbReference>
<dbReference type="Pfam" id="PF02545">
    <property type="entry name" value="Maf"/>
    <property type="match status" value="1"/>
</dbReference>
<comment type="cofactor">
    <cofactor evidence="1">
        <name>a divalent metal cation</name>
        <dbReference type="ChEBI" id="CHEBI:60240"/>
    </cofactor>
</comment>
<dbReference type="OMA" id="VIGCDSV"/>
<gene>
    <name evidence="4" type="primary">LOC108668776</name>
</gene>
<dbReference type="OrthoDB" id="10267058at2759"/>
<keyword evidence="2" id="KW-0378">Hydrolase</keyword>
<dbReference type="NCBIfam" id="TIGR00172">
    <property type="entry name" value="maf"/>
    <property type="match status" value="1"/>
</dbReference>
<evidence type="ECO:0000256" key="2">
    <source>
        <dbReference type="ARBA" id="ARBA00022801"/>
    </source>
</evidence>
<dbReference type="GO" id="GO:0047429">
    <property type="term" value="F:nucleoside triphosphate diphosphatase activity"/>
    <property type="evidence" value="ECO:0007669"/>
    <property type="project" value="InterPro"/>
</dbReference>